<dbReference type="EMBL" id="JBIAFP010000001">
    <property type="protein sequence ID" value="MFE9223086.1"/>
    <property type="molecule type" value="Genomic_DNA"/>
</dbReference>
<sequence length="126" mass="13665">MGAGTFLGEMIDRVAEERSRRGEGFRGEAVEQLAGRLIGFERQMAAYAVAQIFLHAAGRAYCSRIRTDDGQGASTGYVGRSARWMVASAREETPVRVQVIGDRWSPTGRVATLAGVCGPFRTGARR</sequence>
<protein>
    <submittedName>
        <fullName evidence="1">Uncharacterized protein</fullName>
    </submittedName>
</protein>
<reference evidence="1 2" key="1">
    <citation type="submission" date="2024-10" db="EMBL/GenBank/DDBJ databases">
        <title>The Natural Products Discovery Center: Release of the First 8490 Sequenced Strains for Exploring Actinobacteria Biosynthetic Diversity.</title>
        <authorList>
            <person name="Kalkreuter E."/>
            <person name="Kautsar S.A."/>
            <person name="Yang D."/>
            <person name="Bader C.D."/>
            <person name="Teijaro C.N."/>
            <person name="Fluegel L."/>
            <person name="Davis C.M."/>
            <person name="Simpson J.R."/>
            <person name="Lauterbach L."/>
            <person name="Steele A.D."/>
            <person name="Gui C."/>
            <person name="Meng S."/>
            <person name="Li G."/>
            <person name="Viehrig K."/>
            <person name="Ye F."/>
            <person name="Su P."/>
            <person name="Kiefer A.F."/>
            <person name="Nichols A."/>
            <person name="Cepeda A.J."/>
            <person name="Yan W."/>
            <person name="Fan B."/>
            <person name="Jiang Y."/>
            <person name="Adhikari A."/>
            <person name="Zheng C.-J."/>
            <person name="Schuster L."/>
            <person name="Cowan T.M."/>
            <person name="Smanski M.J."/>
            <person name="Chevrette M.G."/>
            <person name="De Carvalho L.P.S."/>
            <person name="Shen B."/>
        </authorList>
    </citation>
    <scope>NUCLEOTIDE SEQUENCE [LARGE SCALE GENOMIC DNA]</scope>
    <source>
        <strain evidence="1 2">NPDC007066</strain>
    </source>
</reference>
<keyword evidence="2" id="KW-1185">Reference proteome</keyword>
<dbReference type="RefSeq" id="WP_358283381.1">
    <property type="nucleotide sequence ID" value="NZ_JBEYGJ010000016.1"/>
</dbReference>
<accession>A0ABW6L7K8</accession>
<name>A0ABW6L7K8_9ACTN</name>
<evidence type="ECO:0000313" key="1">
    <source>
        <dbReference type="EMBL" id="MFE9223086.1"/>
    </source>
</evidence>
<proteinExistence type="predicted"/>
<evidence type="ECO:0000313" key="2">
    <source>
        <dbReference type="Proteomes" id="UP001601288"/>
    </source>
</evidence>
<comment type="caution">
    <text evidence="1">The sequence shown here is derived from an EMBL/GenBank/DDBJ whole genome shotgun (WGS) entry which is preliminary data.</text>
</comment>
<gene>
    <name evidence="1" type="ORF">ACFYM3_00335</name>
</gene>
<dbReference type="Proteomes" id="UP001601288">
    <property type="component" value="Unassembled WGS sequence"/>
</dbReference>
<organism evidence="1 2">
    <name type="scientific">Streptomyces massasporeus</name>
    <dbReference type="NCBI Taxonomy" id="67324"/>
    <lineage>
        <taxon>Bacteria</taxon>
        <taxon>Bacillati</taxon>
        <taxon>Actinomycetota</taxon>
        <taxon>Actinomycetes</taxon>
        <taxon>Kitasatosporales</taxon>
        <taxon>Streptomycetaceae</taxon>
        <taxon>Streptomyces</taxon>
    </lineage>
</organism>